<organism evidence="1 2">
    <name type="scientific">Streptomyces fragilis</name>
    <dbReference type="NCBI Taxonomy" id="67301"/>
    <lineage>
        <taxon>Bacteria</taxon>
        <taxon>Bacillati</taxon>
        <taxon>Actinomycetota</taxon>
        <taxon>Actinomycetes</taxon>
        <taxon>Kitasatosporales</taxon>
        <taxon>Streptomycetaceae</taxon>
        <taxon>Streptomyces</taxon>
    </lineage>
</organism>
<evidence type="ECO:0000313" key="1">
    <source>
        <dbReference type="EMBL" id="MEU3556023.1"/>
    </source>
</evidence>
<sequence>MPTAWEAPAFPARLSVAWVKIGGMDRTISAHQPSPPRAWARHEMTAALGNLITGSGMWGEDAFLGIARTAAFLDGTWTPDPGEDAPRPAGDGSWTRFIGRPGVMALRAAAPSTRPEHREVLLDFLRMWAGTSFADPDRRFLVGVLQGPDRRFGVRDERGAATSVYWPVDGRHRFVATETRSDAGSPDRVMGPALPGEVIHVARTSPGRYTRDRLLALVTAVHERGPMPWDPAAVTDLSRATGLSRATAALLLAGAPAPFRFTAEEREALGLKTAEAEDGLRDVRARTAADLIAVTADVLPDDPGDLWRPGGLREVASRLAAAWADRFGVWPRASETAWQAALPLERQLSAADLCRLFLDPARVPSVGIIGVNPRWLEPAYRALPTVWDVRNQGDASLLLDTLLTVVPWAYAELPAGDAVREGAPELVRHLRATLTRTDSPGRLLRDGLAHGVRRADTARLWLTGGACDRMTARIGSGALPEGAYEADPRASAPELVAQVVRRTGLSEDAAALYLQLLTLPAPTDRQVRRWNGWTARQHREAVGELAGTRLVVRDRRPRAGRELFLPGAWAPSGRPTWGLRPPPPLERWKVPLLGAELSHDGKVTHLPPLPDTLPELFGRAWRLVRDGAGPEPAP</sequence>
<gene>
    <name evidence="1" type="ORF">AB0E65_17670</name>
</gene>
<accession>A0ABV2YJV8</accession>
<evidence type="ECO:0008006" key="3">
    <source>
        <dbReference type="Google" id="ProtNLM"/>
    </source>
</evidence>
<protein>
    <recommendedName>
        <fullName evidence="3">DNA-binding protein</fullName>
    </recommendedName>
</protein>
<keyword evidence="2" id="KW-1185">Reference proteome</keyword>
<reference evidence="1 2" key="1">
    <citation type="submission" date="2024-06" db="EMBL/GenBank/DDBJ databases">
        <title>The Natural Products Discovery Center: Release of the First 8490 Sequenced Strains for Exploring Actinobacteria Biosynthetic Diversity.</title>
        <authorList>
            <person name="Kalkreuter E."/>
            <person name="Kautsar S.A."/>
            <person name="Yang D."/>
            <person name="Bader C.D."/>
            <person name="Teijaro C.N."/>
            <person name="Fluegel L."/>
            <person name="Davis C.M."/>
            <person name="Simpson J.R."/>
            <person name="Lauterbach L."/>
            <person name="Steele A.D."/>
            <person name="Gui C."/>
            <person name="Meng S."/>
            <person name="Li G."/>
            <person name="Viehrig K."/>
            <person name="Ye F."/>
            <person name="Su P."/>
            <person name="Kiefer A.F."/>
            <person name="Nichols A."/>
            <person name="Cepeda A.J."/>
            <person name="Yan W."/>
            <person name="Fan B."/>
            <person name="Jiang Y."/>
            <person name="Adhikari A."/>
            <person name="Zheng C.-J."/>
            <person name="Schuster L."/>
            <person name="Cowan T.M."/>
            <person name="Smanski M.J."/>
            <person name="Chevrette M.G."/>
            <person name="De Carvalho L.P.S."/>
            <person name="Shen B."/>
        </authorList>
    </citation>
    <scope>NUCLEOTIDE SEQUENCE [LARGE SCALE GENOMIC DNA]</scope>
    <source>
        <strain evidence="1 2">NPDC038104</strain>
    </source>
</reference>
<comment type="caution">
    <text evidence="1">The sequence shown here is derived from an EMBL/GenBank/DDBJ whole genome shotgun (WGS) entry which is preliminary data.</text>
</comment>
<dbReference type="Proteomes" id="UP001550850">
    <property type="component" value="Unassembled WGS sequence"/>
</dbReference>
<dbReference type="RefSeq" id="WP_159105739.1">
    <property type="nucleotide sequence ID" value="NZ_BEVZ01000009.1"/>
</dbReference>
<evidence type="ECO:0000313" key="2">
    <source>
        <dbReference type="Proteomes" id="UP001550850"/>
    </source>
</evidence>
<name>A0ABV2YJV8_9ACTN</name>
<dbReference type="EMBL" id="JBEZUR010000026">
    <property type="protein sequence ID" value="MEU3556023.1"/>
    <property type="molecule type" value="Genomic_DNA"/>
</dbReference>
<proteinExistence type="predicted"/>